<keyword evidence="8" id="KW-1185">Reference proteome</keyword>
<name>A0A6A3D8T7_9STRA</name>
<dbReference type="EMBL" id="QXGD01006239">
    <property type="protein sequence ID" value="KAE9163635.1"/>
    <property type="molecule type" value="Genomic_DNA"/>
</dbReference>
<reference evidence="7 8" key="1">
    <citation type="submission" date="2018-08" db="EMBL/GenBank/DDBJ databases">
        <title>Genomic investigation of the strawberry pathogen Phytophthora fragariae indicates pathogenicity is determined by transcriptional variation in three key races.</title>
        <authorList>
            <person name="Adams T.M."/>
            <person name="Armitage A.D."/>
            <person name="Sobczyk M.K."/>
            <person name="Bates H.J."/>
            <person name="Dunwell J.M."/>
            <person name="Nellist C.F."/>
            <person name="Harrison R.J."/>
        </authorList>
    </citation>
    <scope>NUCLEOTIDE SEQUENCE [LARGE SCALE GENOMIC DNA]</scope>
    <source>
        <strain evidence="6 9">A4</strain>
        <strain evidence="5 10">BC-1</strain>
        <strain evidence="4 8">NOV-27</strain>
        <strain evidence="3 11">NOV-5</strain>
        <strain evidence="1 7">NOV-9</strain>
        <strain evidence="2 12">SCRP245</strain>
    </source>
</reference>
<dbReference type="Proteomes" id="UP000440732">
    <property type="component" value="Unassembled WGS sequence"/>
</dbReference>
<dbReference type="Proteomes" id="UP000440367">
    <property type="component" value="Unassembled WGS sequence"/>
</dbReference>
<comment type="caution">
    <text evidence="1">The sequence shown here is derived from an EMBL/GenBank/DDBJ whole genome shotgun (WGS) entry which is preliminary data.</text>
</comment>
<evidence type="ECO:0000313" key="1">
    <source>
        <dbReference type="EMBL" id="KAE8917954.1"/>
    </source>
</evidence>
<sequence>HVRARRRRGQLAHPIESRSRRGQDVYWLCVDVAAVSRADGLRSSCPSCPSLLPGAAAAAAIKGFVVLGKGEEGSKALQHVLTGMLIFFLRSAVAMTPFELLSCFARDCTQVFDYPRSEFMQYLLSYSTFMTEDTATSTVAQCHCGSRVLCIESPTMSEALVSQCSTCQTSDQERQRARGEQLNE</sequence>
<dbReference type="EMBL" id="QXGA01007155">
    <property type="protein sequence ID" value="KAE9060900.1"/>
    <property type="molecule type" value="Genomic_DNA"/>
</dbReference>
<protein>
    <submittedName>
        <fullName evidence="1">Uncharacterized protein</fullName>
    </submittedName>
</protein>
<dbReference type="Proteomes" id="UP000433483">
    <property type="component" value="Unassembled WGS sequence"/>
</dbReference>
<evidence type="ECO:0000313" key="7">
    <source>
        <dbReference type="Proteomes" id="UP000429523"/>
    </source>
</evidence>
<organism evidence="1 7">
    <name type="scientific">Phytophthora fragariae</name>
    <dbReference type="NCBI Taxonomy" id="53985"/>
    <lineage>
        <taxon>Eukaryota</taxon>
        <taxon>Sar</taxon>
        <taxon>Stramenopiles</taxon>
        <taxon>Oomycota</taxon>
        <taxon>Peronosporomycetes</taxon>
        <taxon>Peronosporales</taxon>
        <taxon>Peronosporaceae</taxon>
        <taxon>Phytophthora</taxon>
    </lineage>
</organism>
<gene>
    <name evidence="6" type="ORF">PF001_g31489</name>
    <name evidence="5" type="ORF">PF002_g31804</name>
    <name evidence="4" type="ORF">PF005_g31664</name>
    <name evidence="3" type="ORF">PF006_g31535</name>
    <name evidence="1" type="ORF">PF009_g31728</name>
    <name evidence="2" type="ORF">PF011_g31189</name>
</gene>
<proteinExistence type="predicted"/>
<dbReference type="Proteomes" id="UP000437068">
    <property type="component" value="Unassembled WGS sequence"/>
</dbReference>
<dbReference type="EMBL" id="QXGF01006371">
    <property type="protein sequence ID" value="KAE8917954.1"/>
    <property type="molecule type" value="Genomic_DNA"/>
</dbReference>
<dbReference type="Proteomes" id="UP000460718">
    <property type="component" value="Unassembled WGS sequence"/>
</dbReference>
<evidence type="ECO:0000313" key="5">
    <source>
        <dbReference type="EMBL" id="KAE9163635.1"/>
    </source>
</evidence>
<dbReference type="OrthoDB" id="568369at2759"/>
<evidence type="ECO:0000313" key="12">
    <source>
        <dbReference type="Proteomes" id="UP000460718"/>
    </source>
</evidence>
<evidence type="ECO:0000313" key="4">
    <source>
        <dbReference type="EMBL" id="KAE9160375.1"/>
    </source>
</evidence>
<evidence type="ECO:0000313" key="2">
    <source>
        <dbReference type="EMBL" id="KAE8957305.1"/>
    </source>
</evidence>
<accession>A0A6A3D8T7</accession>
<dbReference type="EMBL" id="QXGE01007135">
    <property type="protein sequence ID" value="KAE9263924.1"/>
    <property type="molecule type" value="Genomic_DNA"/>
</dbReference>
<evidence type="ECO:0000313" key="8">
    <source>
        <dbReference type="Proteomes" id="UP000433483"/>
    </source>
</evidence>
<evidence type="ECO:0000313" key="9">
    <source>
        <dbReference type="Proteomes" id="UP000437068"/>
    </source>
</evidence>
<evidence type="ECO:0000313" key="6">
    <source>
        <dbReference type="EMBL" id="KAE9263924.1"/>
    </source>
</evidence>
<dbReference type="AlphaFoldDB" id="A0A6A3D8T7"/>
<evidence type="ECO:0000313" key="3">
    <source>
        <dbReference type="EMBL" id="KAE9060900.1"/>
    </source>
</evidence>
<dbReference type="EMBL" id="QXFW01007331">
    <property type="protein sequence ID" value="KAE8957305.1"/>
    <property type="molecule type" value="Genomic_DNA"/>
</dbReference>
<dbReference type="Proteomes" id="UP000429523">
    <property type="component" value="Unassembled WGS sequence"/>
</dbReference>
<dbReference type="EMBL" id="QXGB01006684">
    <property type="protein sequence ID" value="KAE9160375.1"/>
    <property type="molecule type" value="Genomic_DNA"/>
</dbReference>
<feature type="non-terminal residue" evidence="1">
    <location>
        <position position="1"/>
    </location>
</feature>
<evidence type="ECO:0000313" key="10">
    <source>
        <dbReference type="Proteomes" id="UP000440367"/>
    </source>
</evidence>
<evidence type="ECO:0000313" key="11">
    <source>
        <dbReference type="Proteomes" id="UP000440732"/>
    </source>
</evidence>